<feature type="chain" id="PRO_5013313182" description="LysM domain-containing protein" evidence="2">
    <location>
        <begin position="18"/>
        <end position="247"/>
    </location>
</feature>
<evidence type="ECO:0000313" key="4">
    <source>
        <dbReference type="Proteomes" id="UP000184188"/>
    </source>
</evidence>
<proteinExistence type="predicted"/>
<feature type="region of interest" description="Disordered" evidence="1">
    <location>
        <begin position="134"/>
        <end position="170"/>
    </location>
</feature>
<protein>
    <recommendedName>
        <fullName evidence="5">LysM domain-containing protein</fullName>
    </recommendedName>
</protein>
<sequence>MLLITVLLLYLSQIALSESKLPDSCIEGYKVCEPDGASTASDPDLVHLYENLVHSINDQKTTKERAKRLDLSHDTVLCCVESMDCLLLDEQGIPFCWDPFTTNVHFADGWYGTIATGTFTSPTGDTVNLLTGTVTQTTNSNNNSNDNSDNKSTVSNIYEGNTPPNTQTMDIPLPWTSKGVGSAIPASVLATTVNSAGTTVSATRSVTGSAGATGPVPVAPTQRSRASSIQVLWCKYLSIASIVYQVW</sequence>
<reference evidence="4" key="1">
    <citation type="journal article" date="2017" name="Genome Biol.">
        <title>Comparative genomics reveals high biological diversity and specific adaptations in the industrially and medically important fungal genus Aspergillus.</title>
        <authorList>
            <person name="de Vries R.P."/>
            <person name="Riley R."/>
            <person name="Wiebenga A."/>
            <person name="Aguilar-Osorio G."/>
            <person name="Amillis S."/>
            <person name="Uchima C.A."/>
            <person name="Anderluh G."/>
            <person name="Asadollahi M."/>
            <person name="Askin M."/>
            <person name="Barry K."/>
            <person name="Battaglia E."/>
            <person name="Bayram O."/>
            <person name="Benocci T."/>
            <person name="Braus-Stromeyer S.A."/>
            <person name="Caldana C."/>
            <person name="Canovas D."/>
            <person name="Cerqueira G.C."/>
            <person name="Chen F."/>
            <person name="Chen W."/>
            <person name="Choi C."/>
            <person name="Clum A."/>
            <person name="Dos Santos R.A."/>
            <person name="Damasio A.R."/>
            <person name="Diallinas G."/>
            <person name="Emri T."/>
            <person name="Fekete E."/>
            <person name="Flipphi M."/>
            <person name="Freyberg S."/>
            <person name="Gallo A."/>
            <person name="Gournas C."/>
            <person name="Habgood R."/>
            <person name="Hainaut M."/>
            <person name="Harispe M.L."/>
            <person name="Henrissat B."/>
            <person name="Hilden K.S."/>
            <person name="Hope R."/>
            <person name="Hossain A."/>
            <person name="Karabika E."/>
            <person name="Karaffa L."/>
            <person name="Karanyi Z."/>
            <person name="Krasevec N."/>
            <person name="Kuo A."/>
            <person name="Kusch H."/>
            <person name="LaButti K."/>
            <person name="Lagendijk E.L."/>
            <person name="Lapidus A."/>
            <person name="Levasseur A."/>
            <person name="Lindquist E."/>
            <person name="Lipzen A."/>
            <person name="Logrieco A.F."/>
            <person name="MacCabe A."/>
            <person name="Maekelae M.R."/>
            <person name="Malavazi I."/>
            <person name="Melin P."/>
            <person name="Meyer V."/>
            <person name="Mielnichuk N."/>
            <person name="Miskei M."/>
            <person name="Molnar A.P."/>
            <person name="Mule G."/>
            <person name="Ngan C.Y."/>
            <person name="Orejas M."/>
            <person name="Orosz E."/>
            <person name="Ouedraogo J.P."/>
            <person name="Overkamp K.M."/>
            <person name="Park H.-S."/>
            <person name="Perrone G."/>
            <person name="Piumi F."/>
            <person name="Punt P.J."/>
            <person name="Ram A.F."/>
            <person name="Ramon A."/>
            <person name="Rauscher S."/>
            <person name="Record E."/>
            <person name="Riano-Pachon D.M."/>
            <person name="Robert V."/>
            <person name="Roehrig J."/>
            <person name="Ruller R."/>
            <person name="Salamov A."/>
            <person name="Salih N.S."/>
            <person name="Samson R.A."/>
            <person name="Sandor E."/>
            <person name="Sanguinetti M."/>
            <person name="Schuetze T."/>
            <person name="Sepcic K."/>
            <person name="Shelest E."/>
            <person name="Sherlock G."/>
            <person name="Sophianopoulou V."/>
            <person name="Squina F.M."/>
            <person name="Sun H."/>
            <person name="Susca A."/>
            <person name="Todd R.B."/>
            <person name="Tsang A."/>
            <person name="Unkles S.E."/>
            <person name="van de Wiele N."/>
            <person name="van Rossen-Uffink D."/>
            <person name="Oliveira J.V."/>
            <person name="Vesth T.C."/>
            <person name="Visser J."/>
            <person name="Yu J.-H."/>
            <person name="Zhou M."/>
            <person name="Andersen M.R."/>
            <person name="Archer D.B."/>
            <person name="Baker S.E."/>
            <person name="Benoit I."/>
            <person name="Brakhage A.A."/>
            <person name="Braus G.H."/>
            <person name="Fischer R."/>
            <person name="Frisvad J.C."/>
            <person name="Goldman G.H."/>
            <person name="Houbraken J."/>
            <person name="Oakley B."/>
            <person name="Pocsi I."/>
            <person name="Scazzocchio C."/>
            <person name="Seiboth B."/>
            <person name="vanKuyk P.A."/>
            <person name="Wortman J."/>
            <person name="Dyer P.S."/>
            <person name="Grigoriev I.V."/>
        </authorList>
    </citation>
    <scope>NUCLEOTIDE SEQUENCE [LARGE SCALE GENOMIC DNA]</scope>
    <source>
        <strain evidence="4">CBS 506.65</strain>
    </source>
</reference>
<evidence type="ECO:0000313" key="3">
    <source>
        <dbReference type="EMBL" id="OJJ50099.1"/>
    </source>
</evidence>
<dbReference type="OrthoDB" id="3438781at2759"/>
<feature type="signal peptide" evidence="2">
    <location>
        <begin position="1"/>
        <end position="17"/>
    </location>
</feature>
<feature type="compositionally biased region" description="Polar residues" evidence="1">
    <location>
        <begin position="158"/>
        <end position="169"/>
    </location>
</feature>
<name>A0A1L9SSE6_9EURO</name>
<accession>A0A1L9SSE6</accession>
<keyword evidence="4" id="KW-1185">Reference proteome</keyword>
<dbReference type="GeneID" id="34611018"/>
<dbReference type="AlphaFoldDB" id="A0A1L9SSE6"/>
<gene>
    <name evidence="3" type="ORF">ASPZODRAFT_139426</name>
</gene>
<feature type="compositionally biased region" description="Low complexity" evidence="1">
    <location>
        <begin position="134"/>
        <end position="156"/>
    </location>
</feature>
<dbReference type="Proteomes" id="UP000184188">
    <property type="component" value="Unassembled WGS sequence"/>
</dbReference>
<evidence type="ECO:0000256" key="2">
    <source>
        <dbReference type="SAM" id="SignalP"/>
    </source>
</evidence>
<evidence type="ECO:0000256" key="1">
    <source>
        <dbReference type="SAM" id="MobiDB-lite"/>
    </source>
</evidence>
<dbReference type="RefSeq" id="XP_022584609.1">
    <property type="nucleotide sequence ID" value="XM_022724553.1"/>
</dbReference>
<keyword evidence="2" id="KW-0732">Signal</keyword>
<organism evidence="3 4">
    <name type="scientific">Penicilliopsis zonata CBS 506.65</name>
    <dbReference type="NCBI Taxonomy" id="1073090"/>
    <lineage>
        <taxon>Eukaryota</taxon>
        <taxon>Fungi</taxon>
        <taxon>Dikarya</taxon>
        <taxon>Ascomycota</taxon>
        <taxon>Pezizomycotina</taxon>
        <taxon>Eurotiomycetes</taxon>
        <taxon>Eurotiomycetidae</taxon>
        <taxon>Eurotiales</taxon>
        <taxon>Aspergillaceae</taxon>
        <taxon>Penicilliopsis</taxon>
    </lineage>
</organism>
<dbReference type="EMBL" id="KV878337">
    <property type="protein sequence ID" value="OJJ50099.1"/>
    <property type="molecule type" value="Genomic_DNA"/>
</dbReference>
<dbReference type="VEuPathDB" id="FungiDB:ASPZODRAFT_139426"/>
<evidence type="ECO:0008006" key="5">
    <source>
        <dbReference type="Google" id="ProtNLM"/>
    </source>
</evidence>